<evidence type="ECO:0000313" key="2">
    <source>
        <dbReference type="Proteomes" id="UP000067399"/>
    </source>
</evidence>
<dbReference type="STRING" id="1303921.BSEPE_0689"/>
<dbReference type="EMBL" id="AP013042">
    <property type="protein sequence ID" value="BAS67685.1"/>
    <property type="molecule type" value="Genomic_DNA"/>
</dbReference>
<organism evidence="1 2">
    <name type="scientific">endosymbiont of Bathymodiolus septemdierum str. Myojin knoll</name>
    <dbReference type="NCBI Taxonomy" id="1303921"/>
    <lineage>
        <taxon>Bacteria</taxon>
        <taxon>Pseudomonadati</taxon>
        <taxon>Pseudomonadota</taxon>
        <taxon>Gammaproteobacteria</taxon>
        <taxon>sulfur-oxidizing symbionts</taxon>
    </lineage>
</organism>
<evidence type="ECO:0000313" key="1">
    <source>
        <dbReference type="EMBL" id="BAS67685.1"/>
    </source>
</evidence>
<dbReference type="KEGG" id="ebh:BSEPE_0689"/>
<dbReference type="AlphaFoldDB" id="A0A0P0US40"/>
<name>A0A0P0US40_9GAMM</name>
<gene>
    <name evidence="1" type="ORF">BSEPE_0689</name>
</gene>
<proteinExistence type="predicted"/>
<dbReference type="SUPFAM" id="SSF143011">
    <property type="entry name" value="RelE-like"/>
    <property type="match status" value="1"/>
</dbReference>
<sequence length="91" mass="10800">MIEIKFSDNYEKKAIKFLKKHKEIVLQYMKIIDLLENNPYHPSLKLHKLQGKLSKFSSVSINMKYRIVIDFIIFDDEIILVDIGSHDNAYK</sequence>
<protein>
    <submittedName>
        <fullName evidence="1">Addiction module toxin, RelE/StbE family</fullName>
    </submittedName>
</protein>
<accession>A0A0P0US40</accession>
<reference evidence="1 2" key="2">
    <citation type="journal article" date="2016" name="ISME J.">
        <title>Heterogeneous composition of key metabolic gene clusters in a vent mussel symbiont population.</title>
        <authorList>
            <person name="Ikuta T."/>
            <person name="Takaki Y."/>
            <person name="Nagai Y."/>
            <person name="Shimamura S."/>
            <person name="Tsuda M."/>
            <person name="Kawagucci S."/>
            <person name="Aoki Y."/>
            <person name="Inoue K."/>
            <person name="Teruya M."/>
            <person name="Satou K."/>
            <person name="Teruya K."/>
            <person name="Shimoji M."/>
            <person name="Tamotsu H."/>
            <person name="Hirano T."/>
            <person name="Maruyama T."/>
            <person name="Yoshida T."/>
        </authorList>
    </citation>
    <scope>NUCLEOTIDE SEQUENCE [LARGE SCALE GENOMIC DNA]</scope>
    <source>
        <strain evidence="1 2">Myojin Knoll</strain>
    </source>
</reference>
<reference evidence="1 2" key="1">
    <citation type="journal article" date="2000" name="Mar. Ecol. Prog. Ser.">
        <title>Phylogenetic characterization of endosymbionts in three hydrothermal vent mussels: influence on host distributions.</title>
        <authorList>
            <person name="Fujiwara Y."/>
            <person name="Takai K."/>
            <person name="Uematsu K."/>
            <person name="Tsuchida S."/>
            <person name="Hunt J.C."/>
            <person name="Hashimoto J."/>
        </authorList>
    </citation>
    <scope>NUCLEOTIDE SEQUENCE [LARGE SCALE GENOMIC DNA]</scope>
    <source>
        <strain evidence="1 2">Myojin Knoll</strain>
    </source>
</reference>
<dbReference type="Gene3D" id="3.30.2310.20">
    <property type="entry name" value="RelE-like"/>
    <property type="match status" value="1"/>
</dbReference>
<dbReference type="InterPro" id="IPR035093">
    <property type="entry name" value="RelE/ParE_toxin_dom_sf"/>
</dbReference>
<keyword evidence="2" id="KW-1185">Reference proteome</keyword>
<dbReference type="OrthoDB" id="9798691at2"/>
<dbReference type="Proteomes" id="UP000067399">
    <property type="component" value="Chromosome"/>
</dbReference>